<evidence type="ECO:0000256" key="8">
    <source>
        <dbReference type="ARBA" id="ARBA00022989"/>
    </source>
</evidence>
<evidence type="ECO:0000256" key="2">
    <source>
        <dbReference type="ARBA" id="ARBA00006555"/>
    </source>
</evidence>
<feature type="signal peptide" evidence="10">
    <location>
        <begin position="1"/>
        <end position="23"/>
    </location>
</feature>
<dbReference type="NCBIfam" id="TIGR01352">
    <property type="entry name" value="tonB_Cterm"/>
    <property type="match status" value="1"/>
</dbReference>
<keyword evidence="13" id="KW-1185">Reference proteome</keyword>
<protein>
    <submittedName>
        <fullName evidence="12">TonB family protein</fullName>
    </submittedName>
</protein>
<evidence type="ECO:0000256" key="1">
    <source>
        <dbReference type="ARBA" id="ARBA00004383"/>
    </source>
</evidence>
<dbReference type="SUPFAM" id="SSF74653">
    <property type="entry name" value="TolA/TonB C-terminal domain"/>
    <property type="match status" value="1"/>
</dbReference>
<evidence type="ECO:0000256" key="6">
    <source>
        <dbReference type="ARBA" id="ARBA00022692"/>
    </source>
</evidence>
<keyword evidence="5" id="KW-0997">Cell inner membrane</keyword>
<comment type="similarity">
    <text evidence="2">Belongs to the TonB family.</text>
</comment>
<keyword evidence="9" id="KW-0472">Membrane</keyword>
<evidence type="ECO:0000313" key="12">
    <source>
        <dbReference type="EMBL" id="WNO54644.1"/>
    </source>
</evidence>
<evidence type="ECO:0000256" key="5">
    <source>
        <dbReference type="ARBA" id="ARBA00022519"/>
    </source>
</evidence>
<keyword evidence="6" id="KW-0812">Transmembrane</keyword>
<keyword evidence="3" id="KW-0813">Transport</keyword>
<gene>
    <name evidence="12" type="ORF">RPR59_05165</name>
</gene>
<dbReference type="Pfam" id="PF03544">
    <property type="entry name" value="TonB_C"/>
    <property type="match status" value="1"/>
</dbReference>
<keyword evidence="7" id="KW-0653">Protein transport</keyword>
<dbReference type="InterPro" id="IPR037682">
    <property type="entry name" value="TonB_C"/>
</dbReference>
<evidence type="ECO:0000259" key="11">
    <source>
        <dbReference type="PROSITE" id="PS52015"/>
    </source>
</evidence>
<sequence>MKTLTAAISVAVLATMSATPAPARQAGQAPPRQSVLVTAPQPIGLTQWDRIVQRRLSAKIRYPRILLNMPGRTGIARVKFNCSESGRPVNVALSEGSGNRMLDNAALSAVRRIDTLHPLPAGLPTDQRFEAIILFADTPADPRFRAIERERLARNAWYREPVQLGSRHPFSGGTD</sequence>
<name>A0ABZ0BB87_9SPHN</name>
<evidence type="ECO:0000313" key="13">
    <source>
        <dbReference type="Proteomes" id="UP001302249"/>
    </source>
</evidence>
<dbReference type="RefSeq" id="WP_313917364.1">
    <property type="nucleotide sequence ID" value="NZ_CP135076.1"/>
</dbReference>
<dbReference type="EMBL" id="CP135076">
    <property type="protein sequence ID" value="WNO54644.1"/>
    <property type="molecule type" value="Genomic_DNA"/>
</dbReference>
<reference evidence="12 13" key="1">
    <citation type="submission" date="2023-09" db="EMBL/GenBank/DDBJ databases">
        <authorList>
            <person name="Rey-Velasco X."/>
        </authorList>
    </citation>
    <scope>NUCLEOTIDE SEQUENCE [LARGE SCALE GENOMIC DNA]</scope>
    <source>
        <strain evidence="12 13">W311</strain>
    </source>
</reference>
<proteinExistence type="inferred from homology"/>
<evidence type="ECO:0000256" key="9">
    <source>
        <dbReference type="ARBA" id="ARBA00023136"/>
    </source>
</evidence>
<keyword evidence="8" id="KW-1133">Transmembrane helix</keyword>
<dbReference type="Gene3D" id="3.30.1150.10">
    <property type="match status" value="1"/>
</dbReference>
<evidence type="ECO:0000256" key="4">
    <source>
        <dbReference type="ARBA" id="ARBA00022475"/>
    </source>
</evidence>
<organism evidence="12 13">
    <name type="scientific">Stakelama saccharophila</name>
    <dbReference type="NCBI Taxonomy" id="3075605"/>
    <lineage>
        <taxon>Bacteria</taxon>
        <taxon>Pseudomonadati</taxon>
        <taxon>Pseudomonadota</taxon>
        <taxon>Alphaproteobacteria</taxon>
        <taxon>Sphingomonadales</taxon>
        <taxon>Sphingomonadaceae</taxon>
        <taxon>Stakelama</taxon>
    </lineage>
</organism>
<evidence type="ECO:0000256" key="10">
    <source>
        <dbReference type="SAM" id="SignalP"/>
    </source>
</evidence>
<dbReference type="InterPro" id="IPR006260">
    <property type="entry name" value="TonB/TolA_C"/>
</dbReference>
<accession>A0ABZ0BB87</accession>
<feature type="chain" id="PRO_5046684368" evidence="10">
    <location>
        <begin position="24"/>
        <end position="175"/>
    </location>
</feature>
<evidence type="ECO:0000256" key="7">
    <source>
        <dbReference type="ARBA" id="ARBA00022927"/>
    </source>
</evidence>
<keyword evidence="10" id="KW-0732">Signal</keyword>
<dbReference type="PANTHER" id="PTHR33446">
    <property type="entry name" value="PROTEIN TONB-RELATED"/>
    <property type="match status" value="1"/>
</dbReference>
<dbReference type="Proteomes" id="UP001302249">
    <property type="component" value="Chromosome"/>
</dbReference>
<dbReference type="PROSITE" id="PS52015">
    <property type="entry name" value="TONB_CTD"/>
    <property type="match status" value="1"/>
</dbReference>
<evidence type="ECO:0000256" key="3">
    <source>
        <dbReference type="ARBA" id="ARBA00022448"/>
    </source>
</evidence>
<keyword evidence="4" id="KW-1003">Cell membrane</keyword>
<comment type="subcellular location">
    <subcellularLocation>
        <location evidence="1">Cell inner membrane</location>
        <topology evidence="1">Single-pass membrane protein</topology>
        <orientation evidence="1">Periplasmic side</orientation>
    </subcellularLocation>
</comment>
<feature type="domain" description="TonB C-terminal" evidence="11">
    <location>
        <begin position="47"/>
        <end position="153"/>
    </location>
</feature>
<dbReference type="InterPro" id="IPR051045">
    <property type="entry name" value="TonB-dependent_transducer"/>
</dbReference>